<dbReference type="Proteomes" id="UP000588068">
    <property type="component" value="Unassembled WGS sequence"/>
</dbReference>
<evidence type="ECO:0000313" key="2">
    <source>
        <dbReference type="EMBL" id="MBB6096530.1"/>
    </source>
</evidence>
<feature type="chain" id="PRO_5032491165" evidence="1">
    <location>
        <begin position="21"/>
        <end position="78"/>
    </location>
</feature>
<organism evidence="2 3">
    <name type="scientific">Povalibacter uvarum</name>
    <dbReference type="NCBI Taxonomy" id="732238"/>
    <lineage>
        <taxon>Bacteria</taxon>
        <taxon>Pseudomonadati</taxon>
        <taxon>Pseudomonadota</taxon>
        <taxon>Gammaproteobacteria</taxon>
        <taxon>Steroidobacterales</taxon>
        <taxon>Steroidobacteraceae</taxon>
        <taxon>Povalibacter</taxon>
    </lineage>
</organism>
<accession>A0A841HWE8</accession>
<sequence>MTFSKVVRLTICLGAASLSAGCVGPNFVAENNPRWLRAEVTGSRILRPRNAQGSAEAGDYVTKGDVPDFLILPWVSIY</sequence>
<feature type="signal peptide" evidence="1">
    <location>
        <begin position="1"/>
        <end position="20"/>
    </location>
</feature>
<proteinExistence type="predicted"/>
<dbReference type="EMBL" id="JACHHZ010000008">
    <property type="protein sequence ID" value="MBB6096530.1"/>
    <property type="molecule type" value="Genomic_DNA"/>
</dbReference>
<dbReference type="RefSeq" id="WP_184335919.1">
    <property type="nucleotide sequence ID" value="NZ_JACHHZ010000008.1"/>
</dbReference>
<keyword evidence="3" id="KW-1185">Reference proteome</keyword>
<name>A0A841HWE8_9GAMM</name>
<evidence type="ECO:0000313" key="3">
    <source>
        <dbReference type="Proteomes" id="UP000588068"/>
    </source>
</evidence>
<gene>
    <name evidence="2" type="ORF">HNQ60_005452</name>
</gene>
<dbReference type="PROSITE" id="PS51257">
    <property type="entry name" value="PROKAR_LIPOPROTEIN"/>
    <property type="match status" value="1"/>
</dbReference>
<comment type="caution">
    <text evidence="2">The sequence shown here is derived from an EMBL/GenBank/DDBJ whole genome shotgun (WGS) entry which is preliminary data.</text>
</comment>
<keyword evidence="1" id="KW-0732">Signal</keyword>
<dbReference type="AlphaFoldDB" id="A0A841HWE8"/>
<evidence type="ECO:0000256" key="1">
    <source>
        <dbReference type="SAM" id="SignalP"/>
    </source>
</evidence>
<protein>
    <submittedName>
        <fullName evidence="2">Uncharacterized protein</fullName>
    </submittedName>
</protein>
<reference evidence="2 3" key="1">
    <citation type="submission" date="2020-08" db="EMBL/GenBank/DDBJ databases">
        <title>Genomic Encyclopedia of Type Strains, Phase IV (KMG-IV): sequencing the most valuable type-strain genomes for metagenomic binning, comparative biology and taxonomic classification.</title>
        <authorList>
            <person name="Goeker M."/>
        </authorList>
    </citation>
    <scope>NUCLEOTIDE SEQUENCE [LARGE SCALE GENOMIC DNA]</scope>
    <source>
        <strain evidence="2 3">DSM 26723</strain>
    </source>
</reference>